<dbReference type="SUPFAM" id="SSF81321">
    <property type="entry name" value="Family A G protein-coupled receptor-like"/>
    <property type="match status" value="1"/>
</dbReference>
<comment type="subcellular location">
    <subcellularLocation>
        <location evidence="1">Membrane</location>
    </subcellularLocation>
</comment>
<dbReference type="GO" id="GO:0004930">
    <property type="term" value="F:G protein-coupled receptor activity"/>
    <property type="evidence" value="ECO:0007669"/>
    <property type="project" value="InterPro"/>
</dbReference>
<feature type="domain" description="G-protein coupled receptors family 1 profile" evidence="6">
    <location>
        <begin position="39"/>
        <end position="274"/>
    </location>
</feature>
<feature type="transmembrane region" description="Helical" evidence="5">
    <location>
        <begin position="133"/>
        <end position="152"/>
    </location>
</feature>
<keyword evidence="3 5" id="KW-1133">Transmembrane helix</keyword>
<dbReference type="Pfam" id="PF00001">
    <property type="entry name" value="7tm_1"/>
    <property type="match status" value="1"/>
</dbReference>
<dbReference type="AlphaFoldDB" id="A0A814AV05"/>
<name>A0A814AV05_9BILA</name>
<evidence type="ECO:0000256" key="2">
    <source>
        <dbReference type="ARBA" id="ARBA00022692"/>
    </source>
</evidence>
<evidence type="ECO:0000256" key="3">
    <source>
        <dbReference type="ARBA" id="ARBA00022989"/>
    </source>
</evidence>
<dbReference type="Proteomes" id="UP000663879">
    <property type="component" value="Unassembled WGS sequence"/>
</dbReference>
<feature type="transmembrane region" description="Helical" evidence="5">
    <location>
        <begin position="99"/>
        <end position="121"/>
    </location>
</feature>
<feature type="transmembrane region" description="Helical" evidence="5">
    <location>
        <begin position="258"/>
        <end position="278"/>
    </location>
</feature>
<gene>
    <name evidence="7" type="ORF">OXX778_LOCUS12336</name>
</gene>
<evidence type="ECO:0000313" key="8">
    <source>
        <dbReference type="Proteomes" id="UP000663879"/>
    </source>
</evidence>
<feature type="transmembrane region" description="Helical" evidence="5">
    <location>
        <begin position="217"/>
        <end position="238"/>
    </location>
</feature>
<protein>
    <recommendedName>
        <fullName evidence="6">G-protein coupled receptors family 1 profile domain-containing protein</fullName>
    </recommendedName>
</protein>
<dbReference type="PANTHER" id="PTHR46641:SF2">
    <property type="entry name" value="FMRFAMIDE RECEPTOR"/>
    <property type="match status" value="1"/>
</dbReference>
<evidence type="ECO:0000256" key="4">
    <source>
        <dbReference type="ARBA" id="ARBA00023136"/>
    </source>
</evidence>
<reference evidence="7" key="1">
    <citation type="submission" date="2021-02" db="EMBL/GenBank/DDBJ databases">
        <authorList>
            <person name="Nowell W R."/>
        </authorList>
    </citation>
    <scope>NUCLEOTIDE SEQUENCE</scope>
    <source>
        <strain evidence="7">Ploen Becks lab</strain>
    </source>
</reference>
<feature type="transmembrane region" description="Helical" evidence="5">
    <location>
        <begin position="24"/>
        <end position="47"/>
    </location>
</feature>
<keyword evidence="8" id="KW-1185">Reference proteome</keyword>
<dbReference type="EMBL" id="CAJNOC010002221">
    <property type="protein sequence ID" value="CAF0920019.1"/>
    <property type="molecule type" value="Genomic_DNA"/>
</dbReference>
<keyword evidence="2 5" id="KW-0812">Transmembrane</keyword>
<dbReference type="InterPro" id="IPR052954">
    <property type="entry name" value="GPCR-Ligand_Int"/>
</dbReference>
<evidence type="ECO:0000259" key="6">
    <source>
        <dbReference type="PROSITE" id="PS50262"/>
    </source>
</evidence>
<evidence type="ECO:0000256" key="1">
    <source>
        <dbReference type="ARBA" id="ARBA00004370"/>
    </source>
</evidence>
<dbReference type="InterPro" id="IPR000276">
    <property type="entry name" value="GPCR_Rhodpsn"/>
</dbReference>
<evidence type="ECO:0000313" key="7">
    <source>
        <dbReference type="EMBL" id="CAF0920019.1"/>
    </source>
</evidence>
<feature type="transmembrane region" description="Helical" evidence="5">
    <location>
        <begin position="59"/>
        <end position="87"/>
    </location>
</feature>
<dbReference type="OrthoDB" id="9990906at2759"/>
<proteinExistence type="predicted"/>
<organism evidence="7 8">
    <name type="scientific">Brachionus calyciflorus</name>
    <dbReference type="NCBI Taxonomy" id="104777"/>
    <lineage>
        <taxon>Eukaryota</taxon>
        <taxon>Metazoa</taxon>
        <taxon>Spiralia</taxon>
        <taxon>Gnathifera</taxon>
        <taxon>Rotifera</taxon>
        <taxon>Eurotatoria</taxon>
        <taxon>Monogononta</taxon>
        <taxon>Pseudotrocha</taxon>
        <taxon>Ploima</taxon>
        <taxon>Brachionidae</taxon>
        <taxon>Brachionus</taxon>
    </lineage>
</organism>
<accession>A0A814AV05</accession>
<sequence length="292" mass="34457">MSTENFTEFEVKNYFEYPILNSIISPWISIGILIIGLFGNMCSVCVFRKDSFRKKSTFIYLKYLSIIDLFVVLIGLGDFILIYHYGFNIRKVSSRLATFLIYTLTDFSNFILITVSIDRSFGKWSHSKNSHKVILANLICMIVLNLHILIFFDALAESRLIHSYLKFFDSYFFWIDLIIYWLIPLISILICSCIMIKSLFHKQIFNDANDLMTEKRITIALIMLNCLFFCLVSPYVIIRTANHLGIMGNLLTFNTHRIANLISYVNYSLRFFLFIFILPQYRKDFKELFRFF</sequence>
<evidence type="ECO:0000256" key="5">
    <source>
        <dbReference type="SAM" id="Phobius"/>
    </source>
</evidence>
<dbReference type="PROSITE" id="PS50262">
    <property type="entry name" value="G_PROTEIN_RECEP_F1_2"/>
    <property type="match status" value="1"/>
</dbReference>
<dbReference type="Gene3D" id="1.20.1070.10">
    <property type="entry name" value="Rhodopsin 7-helix transmembrane proteins"/>
    <property type="match status" value="1"/>
</dbReference>
<comment type="caution">
    <text evidence="7">The sequence shown here is derived from an EMBL/GenBank/DDBJ whole genome shotgun (WGS) entry which is preliminary data.</text>
</comment>
<dbReference type="InterPro" id="IPR017452">
    <property type="entry name" value="GPCR_Rhodpsn_7TM"/>
</dbReference>
<dbReference type="GO" id="GO:0016020">
    <property type="term" value="C:membrane"/>
    <property type="evidence" value="ECO:0007669"/>
    <property type="project" value="UniProtKB-SubCell"/>
</dbReference>
<keyword evidence="4 5" id="KW-0472">Membrane</keyword>
<feature type="transmembrane region" description="Helical" evidence="5">
    <location>
        <begin position="172"/>
        <end position="196"/>
    </location>
</feature>
<dbReference type="PANTHER" id="PTHR46641">
    <property type="entry name" value="FMRFAMIDE RECEPTOR-RELATED"/>
    <property type="match status" value="1"/>
</dbReference>